<organism evidence="11 12">
    <name type="scientific">Tetracentron sinense</name>
    <name type="common">Spur-leaf</name>
    <dbReference type="NCBI Taxonomy" id="13715"/>
    <lineage>
        <taxon>Eukaryota</taxon>
        <taxon>Viridiplantae</taxon>
        <taxon>Streptophyta</taxon>
        <taxon>Embryophyta</taxon>
        <taxon>Tracheophyta</taxon>
        <taxon>Spermatophyta</taxon>
        <taxon>Magnoliopsida</taxon>
        <taxon>Trochodendrales</taxon>
        <taxon>Trochodendraceae</taxon>
        <taxon>Tetracentron</taxon>
    </lineage>
</organism>
<feature type="domain" description="PB1" evidence="10">
    <location>
        <begin position="391"/>
        <end position="472"/>
    </location>
</feature>
<dbReference type="GO" id="GO:0006355">
    <property type="term" value="P:regulation of DNA-templated transcription"/>
    <property type="evidence" value="ECO:0007669"/>
    <property type="project" value="InterPro"/>
</dbReference>
<sequence>MKLQNNASTSVISSHSMQLGVLATASHAISTGTMFTVYYRPRTSPEFIIPYDQYTKSVENNYLVGMRFRMRFEGEECPEQRLAGTIVGIEDVDQIRWPGSKWRHLRVQWDDTSTTIVRPDRVSPWNIEPLAVTNTRRPSLLPRPKRARAHHASSPESSALVTDALPHGSIDPTPPQRYLGVLQGQEIRAVSAHESGNAPKPLLQHLVHPPESDWGQTQTDLQNQLHFSMHDPFNLYSGSTIPFPHGIPQDSGLGSYWLPPYTSCVARNDIESSGNRSVPNVSSGSSGFQEWRAPEPKVVDDTPLTQPNGVRKCMLFGVDLVKSPLEPASPHVVTSSELRHPCFIPETFSQSGISESVQLSEASKSTKPVDCNISGSLSEKPCKNCCYAITRSCTKVHKYGIALGRSVDLMRFEGYDELICELDQMFDFQGKLIGRSNGWHVTYTDDEGDTMLIGDYPWEFRSIVLKMFICPKEEADEQISSSPDHLAP</sequence>
<dbReference type="FunFam" id="2.30.30.1040:FF:000001">
    <property type="entry name" value="Auxin response factor"/>
    <property type="match status" value="1"/>
</dbReference>
<protein>
    <recommendedName>
        <fullName evidence="8">Auxin-responsive protein</fullName>
    </recommendedName>
</protein>
<evidence type="ECO:0000256" key="3">
    <source>
        <dbReference type="ARBA" id="ARBA00023015"/>
    </source>
</evidence>
<dbReference type="InterPro" id="IPR010525">
    <property type="entry name" value="ARF_dom"/>
</dbReference>
<keyword evidence="6 8" id="KW-0539">Nucleus</keyword>
<dbReference type="GO" id="GO:0003677">
    <property type="term" value="F:DNA binding"/>
    <property type="evidence" value="ECO:0007669"/>
    <property type="project" value="UniProtKB-KW"/>
</dbReference>
<dbReference type="EMBL" id="JABCRI010000008">
    <property type="protein sequence ID" value="KAF8401563.1"/>
    <property type="molecule type" value="Genomic_DNA"/>
</dbReference>
<dbReference type="GO" id="GO:0009734">
    <property type="term" value="P:auxin-activated signaling pathway"/>
    <property type="evidence" value="ECO:0007669"/>
    <property type="project" value="UniProtKB-UniRule"/>
</dbReference>
<keyword evidence="12" id="KW-1185">Reference proteome</keyword>
<dbReference type="GO" id="GO:0005634">
    <property type="term" value="C:nucleus"/>
    <property type="evidence" value="ECO:0007669"/>
    <property type="project" value="UniProtKB-SubCell"/>
</dbReference>
<evidence type="ECO:0000313" key="11">
    <source>
        <dbReference type="EMBL" id="KAF8401563.1"/>
    </source>
</evidence>
<evidence type="ECO:0000256" key="7">
    <source>
        <dbReference type="ARBA" id="ARBA00023294"/>
    </source>
</evidence>
<dbReference type="Pfam" id="PF06507">
    <property type="entry name" value="ARF_AD"/>
    <property type="match status" value="1"/>
</dbReference>
<comment type="caution">
    <text evidence="11">The sequence shown here is derived from an EMBL/GenBank/DDBJ whole genome shotgun (WGS) entry which is preliminary data.</text>
</comment>
<evidence type="ECO:0000313" key="12">
    <source>
        <dbReference type="Proteomes" id="UP000655225"/>
    </source>
</evidence>
<dbReference type="InterPro" id="IPR044835">
    <property type="entry name" value="ARF_plant"/>
</dbReference>
<comment type="function">
    <text evidence="8">Aux/IAA proteins are short-lived transcriptional factors that function as repressors of early auxin response genes at low auxin concentrations.</text>
</comment>
<evidence type="ECO:0000259" key="10">
    <source>
        <dbReference type="PROSITE" id="PS51745"/>
    </source>
</evidence>
<keyword evidence="3 8" id="KW-0805">Transcription regulation</keyword>
<feature type="compositionally biased region" description="Polar residues" evidence="9">
    <location>
        <begin position="272"/>
        <end position="288"/>
    </location>
</feature>
<dbReference type="PANTHER" id="PTHR31384">
    <property type="entry name" value="AUXIN RESPONSE FACTOR 4-RELATED"/>
    <property type="match status" value="1"/>
</dbReference>
<comment type="subcellular location">
    <subcellularLocation>
        <location evidence="1 8">Nucleus</location>
    </subcellularLocation>
</comment>
<keyword evidence="5 8" id="KW-0804">Transcription</keyword>
<dbReference type="AlphaFoldDB" id="A0A835DFK0"/>
<dbReference type="PANTHER" id="PTHR31384:SF183">
    <property type="entry name" value="AUXIN RESPONSE FACTOR"/>
    <property type="match status" value="1"/>
</dbReference>
<dbReference type="Pfam" id="PF02309">
    <property type="entry name" value="AUX_IAA"/>
    <property type="match status" value="1"/>
</dbReference>
<evidence type="ECO:0000256" key="6">
    <source>
        <dbReference type="ARBA" id="ARBA00023242"/>
    </source>
</evidence>
<dbReference type="SUPFAM" id="SSF54277">
    <property type="entry name" value="CAD &amp; PB1 domains"/>
    <property type="match status" value="1"/>
</dbReference>
<dbReference type="PROSITE" id="PS51745">
    <property type="entry name" value="PB1"/>
    <property type="match status" value="1"/>
</dbReference>
<accession>A0A835DFK0</accession>
<name>A0A835DFK0_TETSI</name>
<keyword evidence="7 8" id="KW-0927">Auxin signaling pathway</keyword>
<evidence type="ECO:0000256" key="2">
    <source>
        <dbReference type="ARBA" id="ARBA00007853"/>
    </source>
</evidence>
<keyword evidence="8" id="KW-0678">Repressor</keyword>
<proteinExistence type="inferred from homology"/>
<keyword evidence="4" id="KW-0238">DNA-binding</keyword>
<dbReference type="OMA" id="WEFRSIV"/>
<comment type="similarity">
    <text evidence="8">Belongs to the Aux/IAA family.</text>
</comment>
<dbReference type="Gene3D" id="2.30.30.1040">
    <property type="match status" value="1"/>
</dbReference>
<dbReference type="Proteomes" id="UP000655225">
    <property type="component" value="Unassembled WGS sequence"/>
</dbReference>
<feature type="region of interest" description="Disordered" evidence="9">
    <location>
        <begin position="136"/>
        <end position="164"/>
    </location>
</feature>
<evidence type="ECO:0000256" key="5">
    <source>
        <dbReference type="ARBA" id="ARBA00023163"/>
    </source>
</evidence>
<feature type="region of interest" description="Disordered" evidence="9">
    <location>
        <begin position="272"/>
        <end position="291"/>
    </location>
</feature>
<evidence type="ECO:0000256" key="8">
    <source>
        <dbReference type="RuleBase" id="RU004549"/>
    </source>
</evidence>
<comment type="subunit">
    <text evidence="8">Homodimers and heterodimers.</text>
</comment>
<evidence type="ECO:0000256" key="4">
    <source>
        <dbReference type="ARBA" id="ARBA00023125"/>
    </source>
</evidence>
<dbReference type="OrthoDB" id="1668982at2759"/>
<dbReference type="InterPro" id="IPR053793">
    <property type="entry name" value="PB1-like"/>
</dbReference>
<dbReference type="Gene3D" id="3.10.20.90">
    <property type="entry name" value="Phosphatidylinositol 3-kinase Catalytic Subunit, Chain A, domain 1"/>
    <property type="match status" value="1"/>
</dbReference>
<comment type="similarity">
    <text evidence="2">Belongs to the ARF family.</text>
</comment>
<reference evidence="11 12" key="1">
    <citation type="submission" date="2020-04" db="EMBL/GenBank/DDBJ databases">
        <title>Plant Genome Project.</title>
        <authorList>
            <person name="Zhang R.-G."/>
        </authorList>
    </citation>
    <scope>NUCLEOTIDE SEQUENCE [LARGE SCALE GENOMIC DNA]</scope>
    <source>
        <strain evidence="11">YNK0</strain>
        <tissue evidence="11">Leaf</tissue>
    </source>
</reference>
<evidence type="ECO:0000256" key="9">
    <source>
        <dbReference type="SAM" id="MobiDB-lite"/>
    </source>
</evidence>
<gene>
    <name evidence="11" type="ORF">HHK36_012505</name>
</gene>
<dbReference type="InterPro" id="IPR033389">
    <property type="entry name" value="AUX/IAA_dom"/>
</dbReference>
<evidence type="ECO:0000256" key="1">
    <source>
        <dbReference type="ARBA" id="ARBA00004123"/>
    </source>
</evidence>